<dbReference type="SUPFAM" id="SSF55831">
    <property type="entry name" value="Thymidylate synthase/dCMP hydroxymethylase"/>
    <property type="match status" value="1"/>
</dbReference>
<evidence type="ECO:0000313" key="9">
    <source>
        <dbReference type="Proteomes" id="UP000033865"/>
    </source>
</evidence>
<keyword evidence="5" id="KW-0963">Cytoplasm</keyword>
<feature type="binding site" description="in other chain" evidence="5">
    <location>
        <begin position="183"/>
        <end position="186"/>
    </location>
    <ligand>
        <name>dUMP</name>
        <dbReference type="ChEBI" id="CHEBI:246422"/>
        <note>ligand shared between dimeric partners</note>
    </ligand>
</feature>
<dbReference type="FunFam" id="3.30.572.10:FF:000013">
    <property type="entry name" value="Thymidylate synthase"/>
    <property type="match status" value="1"/>
</dbReference>
<evidence type="ECO:0000256" key="4">
    <source>
        <dbReference type="ARBA" id="ARBA00022727"/>
    </source>
</evidence>
<feature type="binding site" evidence="5">
    <location>
        <begin position="143"/>
        <end position="144"/>
    </location>
    <ligand>
        <name>dUMP</name>
        <dbReference type="ChEBI" id="CHEBI:246422"/>
        <note>ligand shared between dimeric partners</note>
    </ligand>
</feature>
<organism evidence="8 9">
    <name type="scientific">Candidatus Uhrbacteria bacterium GW2011_GWC2_53_7</name>
    <dbReference type="NCBI Taxonomy" id="1618986"/>
    <lineage>
        <taxon>Bacteria</taxon>
        <taxon>Candidatus Uhriibacteriota</taxon>
    </lineage>
</organism>
<dbReference type="NCBIfam" id="TIGR03284">
    <property type="entry name" value="thym_sym"/>
    <property type="match status" value="1"/>
</dbReference>
<dbReference type="InterPro" id="IPR020940">
    <property type="entry name" value="Thymidylate_synthase_AS"/>
</dbReference>
<evidence type="ECO:0000259" key="7">
    <source>
        <dbReference type="Pfam" id="PF00303"/>
    </source>
</evidence>
<comment type="function">
    <text evidence="5">Catalyzes the reductive methylation of 2'-deoxyuridine-5'-monophosphate (dUMP) to 2'-deoxythymidine-5'-monophosphate (dTMP) while utilizing 5,10-methylenetetrahydrofolate (mTHF) as the methyl donor and reductant in the reaction, yielding dihydrofolate (DHF) as a by-product. This enzymatic reaction provides an intracellular de novo source of dTMP, an essential precursor for DNA biosynthesis.</text>
</comment>
<comment type="catalytic activity">
    <reaction evidence="5">
        <text>dUMP + (6R)-5,10-methylene-5,6,7,8-tetrahydrofolate = 7,8-dihydrofolate + dTMP</text>
        <dbReference type="Rhea" id="RHEA:12104"/>
        <dbReference type="ChEBI" id="CHEBI:15636"/>
        <dbReference type="ChEBI" id="CHEBI:57451"/>
        <dbReference type="ChEBI" id="CHEBI:63528"/>
        <dbReference type="ChEBI" id="CHEBI:246422"/>
        <dbReference type="EC" id="2.1.1.45"/>
    </reaction>
</comment>
<name>A0A0G1XV33_9BACT</name>
<evidence type="ECO:0000256" key="2">
    <source>
        <dbReference type="ARBA" id="ARBA00022603"/>
    </source>
</evidence>
<dbReference type="AlphaFoldDB" id="A0A0G1XV33"/>
<dbReference type="PROSITE" id="PS00091">
    <property type="entry name" value="THYMIDYLATE_SYNTHASE"/>
    <property type="match status" value="1"/>
</dbReference>
<dbReference type="UniPathway" id="UPA00575"/>
<evidence type="ECO:0000256" key="6">
    <source>
        <dbReference type="PROSITE-ProRule" id="PRU10016"/>
    </source>
</evidence>
<evidence type="ECO:0000256" key="5">
    <source>
        <dbReference type="HAMAP-Rule" id="MF_00008"/>
    </source>
</evidence>
<evidence type="ECO:0000256" key="1">
    <source>
        <dbReference type="ARBA" id="ARBA00011947"/>
    </source>
</evidence>
<comment type="subcellular location">
    <subcellularLocation>
        <location evidence="5">Cytoplasm</location>
    </subcellularLocation>
</comment>
<sequence>MRNYLEALRFILDNGSDRKDRTGVGTRAVFGMQQRYDLSKGFPLVTTKKMPWKSVVSELLWFIEGSGDERRLAEILHGTRDESKTTIWTANANADYWKSKARFPGDLGRVYGVQWRKWKTPDGEEIDQLAKAIEEIKKDPGSRRIIVNAWNPGELHGMALPPCHTFFQFFVSDGKLSLQMYQRSCDMFLGVPFNIASYSLLLAMVAQVTRLGVGEFVHTMGDAHIYLNHFDQVREQLTRSPLPLPQLWINPDVHSIGDFKMEDIRLDNYRSHPAIKADMAV</sequence>
<feature type="domain" description="Thymidylate synthase/dCMP hydroxymethylase" evidence="7">
    <location>
        <begin position="3"/>
        <end position="281"/>
    </location>
</feature>
<dbReference type="PATRIC" id="fig|1618986.3.peg.632"/>
<dbReference type="GO" id="GO:0006235">
    <property type="term" value="P:dTTP biosynthetic process"/>
    <property type="evidence" value="ECO:0007669"/>
    <property type="project" value="UniProtKB-UniRule"/>
</dbReference>
<dbReference type="Proteomes" id="UP000033865">
    <property type="component" value="Unassembled WGS sequence"/>
</dbReference>
<feature type="binding site" description="in other chain" evidence="5">
    <location>
        <position position="194"/>
    </location>
    <ligand>
        <name>dUMP</name>
        <dbReference type="ChEBI" id="CHEBI:246422"/>
        <note>ligand shared between dimeric partners</note>
    </ligand>
</feature>
<gene>
    <name evidence="5" type="primary">thyA</name>
    <name evidence="8" type="ORF">UY82_C0059G0006</name>
</gene>
<comment type="caution">
    <text evidence="5">Lacks conserved residue(s) required for the propagation of feature annotation.</text>
</comment>
<comment type="similarity">
    <text evidence="5">Belongs to the thymidylate synthase family. Bacterial-type ThyA subfamily.</text>
</comment>
<dbReference type="InterPro" id="IPR000398">
    <property type="entry name" value="Thymidylate_synthase"/>
</dbReference>
<dbReference type="EMBL" id="LCRN01000059">
    <property type="protein sequence ID" value="KKW34785.1"/>
    <property type="molecule type" value="Genomic_DNA"/>
</dbReference>
<evidence type="ECO:0000313" key="8">
    <source>
        <dbReference type="EMBL" id="KKW34785.1"/>
    </source>
</evidence>
<dbReference type="PRINTS" id="PR00108">
    <property type="entry name" value="THYMDSNTHASE"/>
</dbReference>
<dbReference type="Gene3D" id="3.30.572.10">
    <property type="entry name" value="Thymidylate synthase/dCMP hydroxymethylase domain"/>
    <property type="match status" value="1"/>
</dbReference>
<reference evidence="8 9" key="1">
    <citation type="journal article" date="2015" name="Nature">
        <title>rRNA introns, odd ribosomes, and small enigmatic genomes across a large radiation of phyla.</title>
        <authorList>
            <person name="Brown C.T."/>
            <person name="Hug L.A."/>
            <person name="Thomas B.C."/>
            <person name="Sharon I."/>
            <person name="Castelle C.J."/>
            <person name="Singh A."/>
            <person name="Wilkins M.J."/>
            <person name="Williams K.H."/>
            <person name="Banfield J.F."/>
        </authorList>
    </citation>
    <scope>NUCLEOTIDE SEQUENCE [LARGE SCALE GENOMIC DNA]</scope>
</reference>
<comment type="pathway">
    <text evidence="5">Pyrimidine metabolism; dTTP biosynthesis.</text>
</comment>
<dbReference type="Pfam" id="PF00303">
    <property type="entry name" value="Thymidylat_synt"/>
    <property type="match status" value="1"/>
</dbReference>
<dbReference type="InterPro" id="IPR036926">
    <property type="entry name" value="Thymidate_synth/dCMP_Mease_sf"/>
</dbReference>
<feature type="binding site" description="in other chain" evidence="5">
    <location>
        <begin position="224"/>
        <end position="226"/>
    </location>
    <ligand>
        <name>dUMP</name>
        <dbReference type="ChEBI" id="CHEBI:246422"/>
        <note>ligand shared between dimeric partners</note>
    </ligand>
</feature>
<accession>A0A0G1XV33</accession>
<dbReference type="NCBIfam" id="NF002497">
    <property type="entry name" value="PRK01827.1-3"/>
    <property type="match status" value="1"/>
</dbReference>
<dbReference type="GO" id="GO:0005829">
    <property type="term" value="C:cytosol"/>
    <property type="evidence" value="ECO:0007669"/>
    <property type="project" value="TreeGrafter"/>
</dbReference>
<evidence type="ECO:0000256" key="3">
    <source>
        <dbReference type="ARBA" id="ARBA00022679"/>
    </source>
</evidence>
<dbReference type="InterPro" id="IPR045097">
    <property type="entry name" value="Thymidate_synth/dCMP_Mease"/>
</dbReference>
<protein>
    <recommendedName>
        <fullName evidence="1 5">Thymidylate synthase</fullName>
        <shortName evidence="5">TS</shortName>
        <shortName evidence="5">TSase</shortName>
        <ecNumber evidence="1 5">2.1.1.45</ecNumber>
    </recommendedName>
</protein>
<feature type="binding site" description="in other chain" evidence="5">
    <location>
        <position position="21"/>
    </location>
    <ligand>
        <name>dUMP</name>
        <dbReference type="ChEBI" id="CHEBI:246422"/>
        <note>ligand shared between dimeric partners</note>
    </ligand>
</feature>
<feature type="active site" evidence="6">
    <location>
        <position position="163"/>
    </location>
</feature>
<keyword evidence="4 5" id="KW-0545">Nucleotide biosynthesis</keyword>
<dbReference type="InterPro" id="IPR023451">
    <property type="entry name" value="Thymidate_synth/dCMP_Mease_dom"/>
</dbReference>
<dbReference type="PANTHER" id="PTHR11548">
    <property type="entry name" value="THYMIDYLATE SYNTHASE 1"/>
    <property type="match status" value="1"/>
</dbReference>
<dbReference type="CDD" id="cd00351">
    <property type="entry name" value="TS_Pyrimidine_HMase"/>
    <property type="match status" value="1"/>
</dbReference>
<comment type="subunit">
    <text evidence="5">Homodimer.</text>
</comment>
<feature type="active site" description="Nucleophile" evidence="5">
    <location>
        <position position="163"/>
    </location>
</feature>
<proteinExistence type="inferred from homology"/>
<dbReference type="GO" id="GO:0004799">
    <property type="term" value="F:thymidylate synthase activity"/>
    <property type="evidence" value="ECO:0007669"/>
    <property type="project" value="UniProtKB-UniRule"/>
</dbReference>
<dbReference type="GO" id="GO:0006231">
    <property type="term" value="P:dTMP biosynthetic process"/>
    <property type="evidence" value="ECO:0007669"/>
    <property type="project" value="UniProtKB-UniRule"/>
</dbReference>
<dbReference type="HAMAP" id="MF_00008">
    <property type="entry name" value="Thymidy_synth_bact"/>
    <property type="match status" value="1"/>
</dbReference>
<comment type="caution">
    <text evidence="8">The sequence shown here is derived from an EMBL/GenBank/DDBJ whole genome shotgun (WGS) entry which is preliminary data.</text>
</comment>
<dbReference type="GO" id="GO:0032259">
    <property type="term" value="P:methylation"/>
    <property type="evidence" value="ECO:0007669"/>
    <property type="project" value="UniProtKB-KW"/>
</dbReference>
<dbReference type="EC" id="2.1.1.45" evidence="1 5"/>
<dbReference type="PANTHER" id="PTHR11548:SF1">
    <property type="entry name" value="THYMIDYLATE SYNTHASE 1"/>
    <property type="match status" value="1"/>
</dbReference>
<keyword evidence="3 5" id="KW-0808">Transferase</keyword>
<feature type="binding site" evidence="5">
    <location>
        <position position="280"/>
    </location>
    <ligand>
        <name>(6R)-5,10-methylene-5,6,7,8-tetrahydrofolate</name>
        <dbReference type="ChEBI" id="CHEBI:15636"/>
    </ligand>
</feature>
<keyword evidence="2 5" id="KW-0489">Methyltransferase</keyword>
<feature type="binding site" evidence="5">
    <location>
        <position position="186"/>
    </location>
    <ligand>
        <name>(6R)-5,10-methylene-5,6,7,8-tetrahydrofolate</name>
        <dbReference type="ChEBI" id="CHEBI:15636"/>
    </ligand>
</feature>